<dbReference type="PROSITE" id="PS51257">
    <property type="entry name" value="PROKAR_LIPOPROTEIN"/>
    <property type="match status" value="1"/>
</dbReference>
<dbReference type="Proteomes" id="UP000095541">
    <property type="component" value="Unassembled WGS sequence"/>
</dbReference>
<proteinExistence type="predicted"/>
<reference evidence="2 3" key="1">
    <citation type="submission" date="2015-09" db="EMBL/GenBank/DDBJ databases">
        <authorList>
            <consortium name="Pathogen Informatics"/>
        </authorList>
    </citation>
    <scope>NUCLEOTIDE SEQUENCE [LARGE SCALE GENOMIC DNA]</scope>
    <source>
        <strain evidence="2 3">2789STDY5834945</strain>
    </source>
</reference>
<evidence type="ECO:0000259" key="1">
    <source>
        <dbReference type="Pfam" id="PF16410"/>
    </source>
</evidence>
<protein>
    <recommendedName>
        <fullName evidence="1">DUF5018 domain-containing protein</fullName>
    </recommendedName>
</protein>
<feature type="domain" description="DUF5018" evidence="1">
    <location>
        <begin position="9"/>
        <end position="353"/>
    </location>
</feature>
<name>A0A174VL65_BACT4</name>
<dbReference type="RefSeq" id="WP_055220620.1">
    <property type="nucleotide sequence ID" value="NZ_CZBI01000005.1"/>
</dbReference>
<dbReference type="InterPro" id="IPR032186">
    <property type="entry name" value="DUF5018"/>
</dbReference>
<accession>A0A174VL65</accession>
<gene>
    <name evidence="2" type="ORF">ERS852557_03612</name>
</gene>
<sequence length="606" mass="66092">MKMKYLFHGLLASILLITACQEPDDLVRSDSENINILSVKGSLISDADKQYDAVVDEANGTITVQVPYYISDTEKIQGDLTQMKVTANMPTGARFEPEISGIHDLVAGFQSTLIKEDGTKILYTFKAIYAKSKSALITKIVLPDIPNPLITIKSPENEGENGIIVIYKTSSSIDAAIRSAQLFSSPWATIESTAMDSEGYIDLSQMADIYVIAQDGVTKQKYTVEIQTPSFVAPGRIGYKSLLFGFQTTPADPRGFVPTNNRSLAIVNNYLIVSSTTLDFVVLNRYSGEHLKDIQVNTTGLPTGLIHAITQDDANHMVAITFCAANNPWSKNQLFEIYVWKNGITNPPTKIMSEDILTSDVFAQFRSTNAGVATTGTWDMGRTVSIKGDITNGTAILMSLANSVMNRVLRVKTEDGKVISVHGSAKGLYSWYLQSKPIPMTTEDECDYIMSSNNARKNVIYTPKEGSQIIFDPKGNWWGGSLIGTAYTEFNGVKLVAVQNSNTTSKPQYCRLCIGNITSMTTTSMADAQIMDSRLDNYDPAFGPTGPNGNNSSLTGMTSFYNAIGENPNSTGDIAIGHSADGNSIQVYMLTTDHGIIAYELTKYNL</sequence>
<dbReference type="EMBL" id="CZBI01000005">
    <property type="protein sequence ID" value="CUQ32808.1"/>
    <property type="molecule type" value="Genomic_DNA"/>
</dbReference>
<dbReference type="AlphaFoldDB" id="A0A174VL65"/>
<evidence type="ECO:0000313" key="2">
    <source>
        <dbReference type="EMBL" id="CUQ32808.1"/>
    </source>
</evidence>
<dbReference type="Pfam" id="PF16410">
    <property type="entry name" value="DUF5018"/>
    <property type="match status" value="1"/>
</dbReference>
<evidence type="ECO:0000313" key="3">
    <source>
        <dbReference type="Proteomes" id="UP000095541"/>
    </source>
</evidence>
<organism evidence="2 3">
    <name type="scientific">Bacteroides thetaiotaomicron</name>
    <dbReference type="NCBI Taxonomy" id="818"/>
    <lineage>
        <taxon>Bacteria</taxon>
        <taxon>Pseudomonadati</taxon>
        <taxon>Bacteroidota</taxon>
        <taxon>Bacteroidia</taxon>
        <taxon>Bacteroidales</taxon>
        <taxon>Bacteroidaceae</taxon>
        <taxon>Bacteroides</taxon>
    </lineage>
</organism>